<reference evidence="2 3" key="1">
    <citation type="submission" date="2018-02" db="EMBL/GenBank/DDBJ databases">
        <title>Genomic Encyclopedia of Archaeal and Bacterial Type Strains, Phase II (KMG-II): from individual species to whole genera.</title>
        <authorList>
            <person name="Goeker M."/>
        </authorList>
    </citation>
    <scope>NUCLEOTIDE SEQUENCE [LARGE SCALE GENOMIC DNA]</scope>
    <source>
        <strain evidence="2 3">DSM 18921</strain>
    </source>
</reference>
<name>A0A2S8S4N5_9RHOB</name>
<feature type="transmembrane region" description="Helical" evidence="1">
    <location>
        <begin position="46"/>
        <end position="75"/>
    </location>
</feature>
<evidence type="ECO:0000256" key="1">
    <source>
        <dbReference type="SAM" id="Phobius"/>
    </source>
</evidence>
<accession>A0A2S8S4N5</accession>
<dbReference type="EMBL" id="PVEP01000007">
    <property type="protein sequence ID" value="PQV55771.1"/>
    <property type="molecule type" value="Genomic_DNA"/>
</dbReference>
<evidence type="ECO:0000313" key="2">
    <source>
        <dbReference type="EMBL" id="PQV55771.1"/>
    </source>
</evidence>
<dbReference type="Proteomes" id="UP000238338">
    <property type="component" value="Unassembled WGS sequence"/>
</dbReference>
<dbReference type="InterPro" id="IPR009937">
    <property type="entry name" value="Phage_holin_3_6"/>
</dbReference>
<keyword evidence="1" id="KW-0472">Membrane</keyword>
<keyword evidence="1" id="KW-0812">Transmembrane</keyword>
<evidence type="ECO:0000313" key="3">
    <source>
        <dbReference type="Proteomes" id="UP000238338"/>
    </source>
</evidence>
<protein>
    <submittedName>
        <fullName evidence="2">Putative superfamily III holin-X</fullName>
    </submittedName>
</protein>
<organism evidence="2 3">
    <name type="scientific">Albidovulum denitrificans</name>
    <dbReference type="NCBI Taxonomy" id="404881"/>
    <lineage>
        <taxon>Bacteria</taxon>
        <taxon>Pseudomonadati</taxon>
        <taxon>Pseudomonadota</taxon>
        <taxon>Alphaproteobacteria</taxon>
        <taxon>Rhodobacterales</taxon>
        <taxon>Paracoccaceae</taxon>
        <taxon>Albidovulum</taxon>
    </lineage>
</organism>
<dbReference type="RefSeq" id="WP_105515670.1">
    <property type="nucleotide sequence ID" value="NZ_PVEP01000007.1"/>
</dbReference>
<feature type="transmembrane region" description="Helical" evidence="1">
    <location>
        <begin position="81"/>
        <end position="105"/>
    </location>
</feature>
<sequence length="133" mass="13282">MREPDGGPSAIGLISDTLARLLSILRGEIALAKAEMRESVSGIGQAVALIAVAAVIAVVGLNLLAGALVLALVAAGLPQGAAALVVGLALVGLAAILFFIARARLQAASQAPRRMASSLRKDAAAVTGEKHDV</sequence>
<keyword evidence="3" id="KW-1185">Reference proteome</keyword>
<dbReference type="Pfam" id="PF07332">
    <property type="entry name" value="Phage_holin_3_6"/>
    <property type="match status" value="1"/>
</dbReference>
<proteinExistence type="predicted"/>
<gene>
    <name evidence="2" type="ORF">LX70_03094</name>
</gene>
<dbReference type="AlphaFoldDB" id="A0A2S8S4N5"/>
<comment type="caution">
    <text evidence="2">The sequence shown here is derived from an EMBL/GenBank/DDBJ whole genome shotgun (WGS) entry which is preliminary data.</text>
</comment>
<keyword evidence="1" id="KW-1133">Transmembrane helix</keyword>